<feature type="region of interest" description="Disordered" evidence="1">
    <location>
        <begin position="403"/>
        <end position="440"/>
    </location>
</feature>
<accession>A0AAV0BFN1</accession>
<dbReference type="EMBL" id="CALTRL010005729">
    <property type="protein sequence ID" value="CAH7685572.1"/>
    <property type="molecule type" value="Genomic_DNA"/>
</dbReference>
<dbReference type="InterPro" id="IPR051702">
    <property type="entry name" value="SH3_domain_YSC84-like"/>
</dbReference>
<dbReference type="GO" id="GO:0035091">
    <property type="term" value="F:phosphatidylinositol binding"/>
    <property type="evidence" value="ECO:0007669"/>
    <property type="project" value="TreeGrafter"/>
</dbReference>
<name>A0AAV0BFN1_PHAPC</name>
<evidence type="ECO:0000313" key="3">
    <source>
        <dbReference type="EMBL" id="CAH7685572.1"/>
    </source>
</evidence>
<feature type="compositionally biased region" description="Polar residues" evidence="1">
    <location>
        <begin position="363"/>
        <end position="384"/>
    </location>
</feature>
<dbReference type="CDD" id="cd11524">
    <property type="entry name" value="SYLF"/>
    <property type="match status" value="1"/>
</dbReference>
<dbReference type="AlphaFoldDB" id="A0AAV0BFN1"/>
<feature type="domain" description="Ysc84 actin-binding" evidence="2">
    <location>
        <begin position="127"/>
        <end position="242"/>
    </location>
</feature>
<dbReference type="Proteomes" id="UP001153365">
    <property type="component" value="Unassembled WGS sequence"/>
</dbReference>
<evidence type="ECO:0000313" key="4">
    <source>
        <dbReference type="Proteomes" id="UP001153365"/>
    </source>
</evidence>
<evidence type="ECO:0000259" key="2">
    <source>
        <dbReference type="Pfam" id="PF04366"/>
    </source>
</evidence>
<dbReference type="PANTHER" id="PTHR15629:SF8">
    <property type="entry name" value="DUF500 DOMAIN PROTEIN (AFU_ORTHOLOGUE AFUA_5G07310)"/>
    <property type="match status" value="1"/>
</dbReference>
<keyword evidence="4" id="KW-1185">Reference proteome</keyword>
<feature type="region of interest" description="Disordered" evidence="1">
    <location>
        <begin position="312"/>
        <end position="388"/>
    </location>
</feature>
<reference evidence="3" key="1">
    <citation type="submission" date="2022-06" db="EMBL/GenBank/DDBJ databases">
        <authorList>
            <consortium name="SYNGENTA / RWTH Aachen University"/>
        </authorList>
    </citation>
    <scope>NUCLEOTIDE SEQUENCE</scope>
</reference>
<protein>
    <recommendedName>
        <fullName evidence="2">Ysc84 actin-binding domain-containing protein</fullName>
    </recommendedName>
</protein>
<organism evidence="3 4">
    <name type="scientific">Phakopsora pachyrhizi</name>
    <name type="common">Asian soybean rust disease fungus</name>
    <dbReference type="NCBI Taxonomy" id="170000"/>
    <lineage>
        <taxon>Eukaryota</taxon>
        <taxon>Fungi</taxon>
        <taxon>Dikarya</taxon>
        <taxon>Basidiomycota</taxon>
        <taxon>Pucciniomycotina</taxon>
        <taxon>Pucciniomycetes</taxon>
        <taxon>Pucciniales</taxon>
        <taxon>Phakopsoraceae</taxon>
        <taxon>Phakopsora</taxon>
    </lineage>
</organism>
<sequence length="440" mass="48486">MFWRKSGLLGNWMNKQPGKTGMDPTSLGEECDKCARILYTFTRPGMDPKNLLNSNTSDHHKTRDMIKMIPSELIQTAKGLVIFTVFRTTPGPGSATSGSGIVIARDSPTSWGPPSGILIDSISLLEFLVGVDVYDVVLVLKTDEAVLSFGKPKVTLGSELSFAAGPLGNLGSESDLEEIPVFAYVRSKNIYGGLQLNDTVILERCEENARFYSRKIKAEQILSGGAVVVPGPAFGLINLIEAAEGKLADPDEFPENVNLSPSDQSRGVLNLAESRIRLKEEYGIDFTEQEDDHQRLQKKKLSEAERLLRRRTLPPLSYRSTSPPSEVSRKIRIGSKFAITEERGEFARSSTYRPPPSSSSSSGQDTPPQQYSPHMSTENLTGSYDQIRIGSVRKDRDLRRSLYEPISSEADQRGLVFSPVEKAPEPFQLHSRAGSQASNF</sequence>
<gene>
    <name evidence="3" type="ORF">PPACK8108_LOCUS20123</name>
</gene>
<comment type="caution">
    <text evidence="3">The sequence shown here is derived from an EMBL/GenBank/DDBJ whole genome shotgun (WGS) entry which is preliminary data.</text>
</comment>
<proteinExistence type="predicted"/>
<dbReference type="Pfam" id="PF04366">
    <property type="entry name" value="Ysc84"/>
    <property type="match status" value="1"/>
</dbReference>
<dbReference type="PANTHER" id="PTHR15629">
    <property type="entry name" value="SH3YL1 PROTEIN"/>
    <property type="match status" value="1"/>
</dbReference>
<evidence type="ECO:0000256" key="1">
    <source>
        <dbReference type="SAM" id="MobiDB-lite"/>
    </source>
</evidence>
<dbReference type="InterPro" id="IPR007461">
    <property type="entry name" value="Ysc84_actin-binding"/>
</dbReference>